<evidence type="ECO:0000256" key="3">
    <source>
        <dbReference type="ARBA" id="ARBA00022840"/>
    </source>
</evidence>
<comment type="caution">
    <text evidence="5">The sequence shown here is derived from an EMBL/GenBank/DDBJ whole genome shotgun (WGS) entry which is preliminary data.</text>
</comment>
<dbReference type="PANTHER" id="PTHR30258">
    <property type="entry name" value="TYPE II SECRETION SYSTEM PROTEIN GSPE-RELATED"/>
    <property type="match status" value="1"/>
</dbReference>
<evidence type="ECO:0000259" key="4">
    <source>
        <dbReference type="PROSITE" id="PS00662"/>
    </source>
</evidence>
<dbReference type="InterPro" id="IPR007831">
    <property type="entry name" value="T2SS_GspE_N"/>
</dbReference>
<dbReference type="SUPFAM" id="SSF160246">
    <property type="entry name" value="EspE N-terminal domain-like"/>
    <property type="match status" value="1"/>
</dbReference>
<dbReference type="EMBL" id="CAVN010000095">
    <property type="protein sequence ID" value="CDF58237.1"/>
    <property type="molecule type" value="Genomic_DNA"/>
</dbReference>
<evidence type="ECO:0000256" key="1">
    <source>
        <dbReference type="ARBA" id="ARBA00006611"/>
    </source>
</evidence>
<dbReference type="FunFam" id="3.40.50.300:FF:000398">
    <property type="entry name" value="Type IV pilus assembly ATPase PilB"/>
    <property type="match status" value="1"/>
</dbReference>
<dbReference type="eggNOG" id="COG2804">
    <property type="taxonomic scope" value="Bacteria"/>
</dbReference>
<keyword evidence="6" id="KW-1185">Reference proteome</keyword>
<sequence>MINCTGYIFDLIKILKIDDLNYNKIVEFQRENNCSFEDALIDLGYIKEDEMLHLLQDISSFNVINLNEVDLKEDVFISIPTELVIEYKILPIEVSEGEFKIASYTLKSISSFEAIKVLTKKQARLYLCKRTEFLKLYHTYFMPKRIKSLSDQILNNNFIGKEINNFDSPVIDLVENILKTAVIYNSSDIHIEPMLKSFRIRYRIDGELVELFNFPIKIFPFIIGRLKILSQLDISEKRLPQDGRIVKNILGILVDFRVSTIPTIHGEKMVIRVLKKSNINLDRLELGFRKDEEIIIKRLMNCNRGLILISGPTGSGKTTTLYSLLNDLNRDSRNIVTIEDPVEYMIEGINQININTKIGLDFSTCLKSVLRQDPDIIMVGEIRDSETAKIAVRAAITGHLVLSTIHTNDSASAFLRLIDMGVEPYLVCEAIKGIIAQRLVRRICTRCKTEYIATNLEKQLLGVNKDEKVVLYKGTGCRDCQGTGYKGRIGVFEILEIDRELRDMIIYNLNIDILRDLCINKGMKTLKNSCRELVLSGVTTVEEMIKNTFNYD</sequence>
<evidence type="ECO:0000313" key="6">
    <source>
        <dbReference type="Proteomes" id="UP000014923"/>
    </source>
</evidence>
<gene>
    <name evidence="5" type="ORF">TCEL_00283</name>
</gene>
<protein>
    <submittedName>
        <fullName evidence="5">Type IV fimbrial assembly, ATPase PilB</fullName>
    </submittedName>
</protein>
<dbReference type="PROSITE" id="PS00662">
    <property type="entry name" value="T2SP_E"/>
    <property type="match status" value="1"/>
</dbReference>
<dbReference type="Gene3D" id="3.30.450.90">
    <property type="match status" value="1"/>
</dbReference>
<comment type="similarity">
    <text evidence="1">Belongs to the GSP E family.</text>
</comment>
<dbReference type="InterPro" id="IPR027417">
    <property type="entry name" value="P-loop_NTPase"/>
</dbReference>
<dbReference type="Proteomes" id="UP000014923">
    <property type="component" value="Unassembled WGS sequence"/>
</dbReference>
<proteinExistence type="inferred from homology"/>
<dbReference type="GO" id="GO:0016887">
    <property type="term" value="F:ATP hydrolysis activity"/>
    <property type="evidence" value="ECO:0007669"/>
    <property type="project" value="TreeGrafter"/>
</dbReference>
<name>R7RPV6_9CLOT</name>
<accession>R7RPV6</accession>
<keyword evidence="2" id="KW-0547">Nucleotide-binding</keyword>
<feature type="domain" description="Bacterial type II secretion system protein E" evidence="4">
    <location>
        <begin position="370"/>
        <end position="384"/>
    </location>
</feature>
<dbReference type="GO" id="GO:0005886">
    <property type="term" value="C:plasma membrane"/>
    <property type="evidence" value="ECO:0007669"/>
    <property type="project" value="TreeGrafter"/>
</dbReference>
<keyword evidence="3" id="KW-0067">ATP-binding</keyword>
<dbReference type="AlphaFoldDB" id="R7RPV6"/>
<dbReference type="Gene3D" id="3.40.50.300">
    <property type="entry name" value="P-loop containing nucleotide triphosphate hydrolases"/>
    <property type="match status" value="1"/>
</dbReference>
<dbReference type="InterPro" id="IPR037257">
    <property type="entry name" value="T2SS_E_N_sf"/>
</dbReference>
<dbReference type="CDD" id="cd01129">
    <property type="entry name" value="PulE-GspE-like"/>
    <property type="match status" value="1"/>
</dbReference>
<dbReference type="GO" id="GO:0005524">
    <property type="term" value="F:ATP binding"/>
    <property type="evidence" value="ECO:0007669"/>
    <property type="project" value="UniProtKB-KW"/>
</dbReference>
<dbReference type="SUPFAM" id="SSF52540">
    <property type="entry name" value="P-loop containing nucleoside triphosphate hydrolases"/>
    <property type="match status" value="1"/>
</dbReference>
<dbReference type="PANTHER" id="PTHR30258:SF2">
    <property type="entry name" value="COMG OPERON PROTEIN 1"/>
    <property type="match status" value="1"/>
</dbReference>
<organism evidence="5 6">
    <name type="scientific">Thermobrachium celere DSM 8682</name>
    <dbReference type="NCBI Taxonomy" id="941824"/>
    <lineage>
        <taxon>Bacteria</taxon>
        <taxon>Bacillati</taxon>
        <taxon>Bacillota</taxon>
        <taxon>Clostridia</taxon>
        <taxon>Eubacteriales</taxon>
        <taxon>Clostridiaceae</taxon>
        <taxon>Thermobrachium</taxon>
    </lineage>
</organism>
<evidence type="ECO:0000313" key="5">
    <source>
        <dbReference type="EMBL" id="CDF58237.1"/>
    </source>
</evidence>
<reference evidence="5" key="1">
    <citation type="submission" date="2013-03" db="EMBL/GenBank/DDBJ databases">
        <title>Draft genome sequence of the hydrogen-ethanol-producing anaerobic alkalithermophilic Caloramator celere.</title>
        <authorList>
            <person name="Ciranna A."/>
            <person name="Larjo A."/>
            <person name="Kivisto A."/>
            <person name="Santala V."/>
            <person name="Roos C."/>
            <person name="Karp M."/>
        </authorList>
    </citation>
    <scope>NUCLEOTIDE SEQUENCE [LARGE SCALE GENOMIC DNA]</scope>
    <source>
        <strain evidence="5">DSM 8682</strain>
    </source>
</reference>
<dbReference type="HOGENOM" id="CLU_013446_2_2_9"/>
<dbReference type="Pfam" id="PF00437">
    <property type="entry name" value="T2SSE"/>
    <property type="match status" value="1"/>
</dbReference>
<evidence type="ECO:0000256" key="2">
    <source>
        <dbReference type="ARBA" id="ARBA00022741"/>
    </source>
</evidence>
<dbReference type="RefSeq" id="WP_018662132.1">
    <property type="nucleotide sequence ID" value="NZ_HF952018.1"/>
</dbReference>
<dbReference type="OrthoDB" id="9808272at2"/>
<dbReference type="InterPro" id="IPR001482">
    <property type="entry name" value="T2SS/T4SS_dom"/>
</dbReference>
<dbReference type="Pfam" id="PF05157">
    <property type="entry name" value="MshEN"/>
    <property type="match status" value="1"/>
</dbReference>